<name>A0A9P0P9D8_ACAOB</name>
<organism evidence="1 2">
    <name type="scientific">Acanthoscelides obtectus</name>
    <name type="common">Bean weevil</name>
    <name type="synonym">Bruchus obtectus</name>
    <dbReference type="NCBI Taxonomy" id="200917"/>
    <lineage>
        <taxon>Eukaryota</taxon>
        <taxon>Metazoa</taxon>
        <taxon>Ecdysozoa</taxon>
        <taxon>Arthropoda</taxon>
        <taxon>Hexapoda</taxon>
        <taxon>Insecta</taxon>
        <taxon>Pterygota</taxon>
        <taxon>Neoptera</taxon>
        <taxon>Endopterygota</taxon>
        <taxon>Coleoptera</taxon>
        <taxon>Polyphaga</taxon>
        <taxon>Cucujiformia</taxon>
        <taxon>Chrysomeloidea</taxon>
        <taxon>Chrysomelidae</taxon>
        <taxon>Bruchinae</taxon>
        <taxon>Bruchini</taxon>
        <taxon>Acanthoscelides</taxon>
    </lineage>
</organism>
<proteinExistence type="predicted"/>
<comment type="caution">
    <text evidence="1">The sequence shown here is derived from an EMBL/GenBank/DDBJ whole genome shotgun (WGS) entry which is preliminary data.</text>
</comment>
<dbReference type="Proteomes" id="UP001152888">
    <property type="component" value="Unassembled WGS sequence"/>
</dbReference>
<accession>A0A9P0P9D8</accession>
<protein>
    <submittedName>
        <fullName evidence="1">Uncharacterized protein</fullName>
    </submittedName>
</protein>
<keyword evidence="2" id="KW-1185">Reference proteome</keyword>
<dbReference type="AlphaFoldDB" id="A0A9P0P9D8"/>
<evidence type="ECO:0000313" key="2">
    <source>
        <dbReference type="Proteomes" id="UP001152888"/>
    </source>
</evidence>
<dbReference type="EMBL" id="CAKOFQ010006818">
    <property type="protein sequence ID" value="CAH1974131.1"/>
    <property type="molecule type" value="Genomic_DNA"/>
</dbReference>
<reference evidence="1" key="1">
    <citation type="submission" date="2022-03" db="EMBL/GenBank/DDBJ databases">
        <authorList>
            <person name="Sayadi A."/>
        </authorList>
    </citation>
    <scope>NUCLEOTIDE SEQUENCE</scope>
</reference>
<gene>
    <name evidence="1" type="ORF">ACAOBT_LOCUS10913</name>
</gene>
<sequence length="37" mass="4282">MLSLNWRGTTEDLKQRLIILQTFCCNSLLSTAVRNIE</sequence>
<evidence type="ECO:0000313" key="1">
    <source>
        <dbReference type="EMBL" id="CAH1974131.1"/>
    </source>
</evidence>